<name>A0A448UAW7_9NEIS</name>
<gene>
    <name evidence="2" type="ORF">NCTC12227_00736</name>
</gene>
<keyword evidence="3" id="KW-1185">Reference proteome</keyword>
<proteinExistence type="predicted"/>
<feature type="transmembrane region" description="Helical" evidence="1">
    <location>
        <begin position="69"/>
        <end position="91"/>
    </location>
</feature>
<protein>
    <recommendedName>
        <fullName evidence="4">YcxB-like protein domain-containing protein</fullName>
    </recommendedName>
</protein>
<keyword evidence="1" id="KW-0812">Transmembrane</keyword>
<evidence type="ECO:0000313" key="2">
    <source>
        <dbReference type="EMBL" id="VEJ21014.1"/>
    </source>
</evidence>
<feature type="transmembrane region" description="Helical" evidence="1">
    <location>
        <begin position="42"/>
        <end position="63"/>
    </location>
</feature>
<organism evidence="2 3">
    <name type="scientific">Neisseria animaloris</name>
    <dbReference type="NCBI Taxonomy" id="326522"/>
    <lineage>
        <taxon>Bacteria</taxon>
        <taxon>Pseudomonadati</taxon>
        <taxon>Pseudomonadota</taxon>
        <taxon>Betaproteobacteria</taxon>
        <taxon>Neisseriales</taxon>
        <taxon>Neisseriaceae</taxon>
        <taxon>Neisseria</taxon>
    </lineage>
</organism>
<dbReference type="Proteomes" id="UP000268229">
    <property type="component" value="Chromosome"/>
</dbReference>
<evidence type="ECO:0000313" key="3">
    <source>
        <dbReference type="Proteomes" id="UP000268229"/>
    </source>
</evidence>
<keyword evidence="1" id="KW-1133">Transmembrane helix</keyword>
<evidence type="ECO:0008006" key="4">
    <source>
        <dbReference type="Google" id="ProtNLM"/>
    </source>
</evidence>
<keyword evidence="1" id="KW-0472">Membrane</keyword>
<dbReference type="KEGG" id="nani:NCTC12227_00736"/>
<accession>A0A448UAW7</accession>
<evidence type="ECO:0000256" key="1">
    <source>
        <dbReference type="SAM" id="Phobius"/>
    </source>
</evidence>
<sequence length="195" mass="22743">MLFELNLPPCPEANARASHSVWAAAAERHKSAFGKLKLNQRIFLMTASVLFACIVYWISAILYKHQVDFLVPYIGFSYAALLLICNGYWGFHSMKRQILMQRHYRNSCLAPASVFFANNRGFHQMYQNDGYEVRCTWKSVLEIRHHPRTGDIILDMGTSFIVLPPEVFADENEQQKFLKAIRKWQYIAHRESRLK</sequence>
<dbReference type="RefSeq" id="WP_107879217.1">
    <property type="nucleotide sequence ID" value="NZ_LR134516.1"/>
</dbReference>
<dbReference type="STRING" id="326522.BWD08_10750"/>
<reference evidence="2 3" key="1">
    <citation type="submission" date="2018-12" db="EMBL/GenBank/DDBJ databases">
        <authorList>
            <consortium name="Pathogen Informatics"/>
        </authorList>
    </citation>
    <scope>NUCLEOTIDE SEQUENCE [LARGE SCALE GENOMIC DNA]</scope>
    <source>
        <strain evidence="2 3">NCTC12227</strain>
    </source>
</reference>
<dbReference type="EMBL" id="LR134516">
    <property type="protein sequence ID" value="VEJ21014.1"/>
    <property type="molecule type" value="Genomic_DNA"/>
</dbReference>
<dbReference type="AlphaFoldDB" id="A0A448UAW7"/>